<dbReference type="HOGENOM" id="CLU_2053229_0_0_1"/>
<name>A0A0D3H6F6_9ORYZ</name>
<evidence type="ECO:0000256" key="1">
    <source>
        <dbReference type="SAM" id="MobiDB-lite"/>
    </source>
</evidence>
<dbReference type="Gramene" id="OBART09G08960.1">
    <property type="protein sequence ID" value="OBART09G08960.1"/>
    <property type="gene ID" value="OBART09G08960"/>
</dbReference>
<dbReference type="AlphaFoldDB" id="A0A0D3H6F6"/>
<feature type="compositionally biased region" description="Basic residues" evidence="1">
    <location>
        <begin position="57"/>
        <end position="69"/>
    </location>
</feature>
<dbReference type="PaxDb" id="65489-OBART09G08960.1"/>
<sequence length="120" mass="13738">MASSKRARKIQTKARIMKQKKESRAKGKKTRPEQLEWKEMQDSSASPCARDRSTPRPARRGRRRRRRPRTGSPRPSGPGSTSFGLRRRLQRRATDQGVETGKHNKAKKAKLSESIPSYVL</sequence>
<feature type="region of interest" description="Disordered" evidence="1">
    <location>
        <begin position="1"/>
        <end position="120"/>
    </location>
</feature>
<dbReference type="EnsemblPlants" id="OBART09G08960.1">
    <property type="protein sequence ID" value="OBART09G08960.1"/>
    <property type="gene ID" value="OBART09G08960"/>
</dbReference>
<feature type="compositionally biased region" description="Basic residues" evidence="1">
    <location>
        <begin position="1"/>
        <end position="18"/>
    </location>
</feature>
<organism evidence="2">
    <name type="scientific">Oryza barthii</name>
    <dbReference type="NCBI Taxonomy" id="65489"/>
    <lineage>
        <taxon>Eukaryota</taxon>
        <taxon>Viridiplantae</taxon>
        <taxon>Streptophyta</taxon>
        <taxon>Embryophyta</taxon>
        <taxon>Tracheophyta</taxon>
        <taxon>Spermatophyta</taxon>
        <taxon>Magnoliopsida</taxon>
        <taxon>Liliopsida</taxon>
        <taxon>Poales</taxon>
        <taxon>Poaceae</taxon>
        <taxon>BOP clade</taxon>
        <taxon>Oryzoideae</taxon>
        <taxon>Oryzeae</taxon>
        <taxon>Oryzinae</taxon>
        <taxon>Oryza</taxon>
    </lineage>
</organism>
<reference evidence="2" key="1">
    <citation type="journal article" date="2009" name="Rice">
        <title>De Novo Next Generation Sequencing of Plant Genomes.</title>
        <authorList>
            <person name="Rounsley S."/>
            <person name="Marri P.R."/>
            <person name="Yu Y."/>
            <person name="He R."/>
            <person name="Sisneros N."/>
            <person name="Goicoechea J.L."/>
            <person name="Lee S.J."/>
            <person name="Angelova A."/>
            <person name="Kudrna D."/>
            <person name="Luo M."/>
            <person name="Affourtit J."/>
            <person name="Desany B."/>
            <person name="Knight J."/>
            <person name="Niazi F."/>
            <person name="Egholm M."/>
            <person name="Wing R.A."/>
        </authorList>
    </citation>
    <scope>NUCLEOTIDE SEQUENCE [LARGE SCALE GENOMIC DNA]</scope>
    <source>
        <strain evidence="2">cv. IRGC 105608</strain>
    </source>
</reference>
<protein>
    <submittedName>
        <fullName evidence="2">Uncharacterized protein</fullName>
    </submittedName>
</protein>
<accession>A0A0D3H6F6</accession>
<keyword evidence="3" id="KW-1185">Reference proteome</keyword>
<evidence type="ECO:0000313" key="2">
    <source>
        <dbReference type="EnsemblPlants" id="OBART09G08960.1"/>
    </source>
</evidence>
<proteinExistence type="predicted"/>
<evidence type="ECO:0000313" key="3">
    <source>
        <dbReference type="Proteomes" id="UP000026960"/>
    </source>
</evidence>
<feature type="compositionally biased region" description="Low complexity" evidence="1">
    <location>
        <begin position="70"/>
        <end position="82"/>
    </location>
</feature>
<reference evidence="2" key="2">
    <citation type="submission" date="2015-03" db="UniProtKB">
        <authorList>
            <consortium name="EnsemblPlants"/>
        </authorList>
    </citation>
    <scope>IDENTIFICATION</scope>
</reference>
<feature type="compositionally biased region" description="Basic and acidic residues" evidence="1">
    <location>
        <begin position="19"/>
        <end position="41"/>
    </location>
</feature>
<dbReference type="Proteomes" id="UP000026960">
    <property type="component" value="Chromosome 9"/>
</dbReference>